<reference evidence="6" key="1">
    <citation type="submission" date="2019-04" db="EMBL/GenBank/DDBJ databases">
        <title>Complete genome sequence of Sphingomonas sp. W1-2-3.</title>
        <authorList>
            <person name="Im W.T."/>
        </authorList>
    </citation>
    <scope>NUCLEOTIDE SEQUENCE [LARGE SCALE GENOMIC DNA]</scope>
    <source>
        <strain evidence="6">W1-2-3</strain>
    </source>
</reference>
<dbReference type="InterPro" id="IPR011990">
    <property type="entry name" value="TPR-like_helical_dom_sf"/>
</dbReference>
<organism evidence="5 6">
    <name type="scientific">Hankyongella ginsenosidimutans</name>
    <dbReference type="NCBI Taxonomy" id="1763828"/>
    <lineage>
        <taxon>Bacteria</taxon>
        <taxon>Pseudomonadati</taxon>
        <taxon>Pseudomonadota</taxon>
        <taxon>Alphaproteobacteria</taxon>
        <taxon>Sphingomonadales</taxon>
        <taxon>Sphingomonadaceae</taxon>
        <taxon>Hankyongella</taxon>
    </lineage>
</organism>
<name>A0A4D7C030_9SPHN</name>
<dbReference type="InterPro" id="IPR033891">
    <property type="entry name" value="TTC38"/>
</dbReference>
<dbReference type="Proteomes" id="UP000298714">
    <property type="component" value="Chromosome"/>
</dbReference>
<evidence type="ECO:0000256" key="1">
    <source>
        <dbReference type="ARBA" id="ARBA00005857"/>
    </source>
</evidence>
<evidence type="ECO:0000256" key="2">
    <source>
        <dbReference type="ARBA" id="ARBA00019992"/>
    </source>
</evidence>
<protein>
    <recommendedName>
        <fullName evidence="2">Tetratricopeptide repeat protein 38</fullName>
    </recommendedName>
</protein>
<keyword evidence="6" id="KW-1185">Reference proteome</keyword>
<dbReference type="SUPFAM" id="SSF48452">
    <property type="entry name" value="TPR-like"/>
    <property type="match status" value="1"/>
</dbReference>
<evidence type="ECO:0000256" key="4">
    <source>
        <dbReference type="ARBA" id="ARBA00022803"/>
    </source>
</evidence>
<evidence type="ECO:0000256" key="3">
    <source>
        <dbReference type="ARBA" id="ARBA00022737"/>
    </source>
</evidence>
<dbReference type="PANTHER" id="PTHR16263:SF4">
    <property type="entry name" value="TETRATRICOPEPTIDE REPEAT PROTEIN 38"/>
    <property type="match status" value="1"/>
</dbReference>
<proteinExistence type="inferred from homology"/>
<dbReference type="AlphaFoldDB" id="A0A4D7C030"/>
<dbReference type="EMBL" id="CP039704">
    <property type="protein sequence ID" value="QCI79054.1"/>
    <property type="molecule type" value="Genomic_DNA"/>
</dbReference>
<dbReference type="PANTHER" id="PTHR16263">
    <property type="entry name" value="TETRATRICOPEPTIDE REPEAT PROTEIN 38"/>
    <property type="match status" value="1"/>
</dbReference>
<comment type="similarity">
    <text evidence="1">Belongs to the TTC38 family.</text>
</comment>
<dbReference type="Gene3D" id="1.25.40.10">
    <property type="entry name" value="Tetratricopeptide repeat domain"/>
    <property type="match status" value="1"/>
</dbReference>
<keyword evidence="3" id="KW-0677">Repeat</keyword>
<accession>A0A4D7C030</accession>
<keyword evidence="4" id="KW-0802">TPR repeat</keyword>
<sequence length="340" mass="37900">MADWWRGDEHRALRKFQAIAARWPRDVVTLKIAQILQINCGDAHGMRALMTHAIRSADDIGYAWGLLAFALIECGETQAAEHAGRRAVEMTLDDPWAHHAVAHVLTTSDRIEEGLTWMQGLSPTWDRCSSFIYTHNWWHTALLLLDLGDHRAALDLYDNRVWGYRKGHVQDQVNAVSLLARLELAGVDVGDRWADVGAHVAARIGDTVNSFLDLHAWYGLVRAGDDDGVANFLDAMEACACSDRPDSAVWRAITLPVARGMRAFAAGDFAATLSHMNGVREQVYRVGGSAVQREWFEMIALSAERELRGEDGRLFNARMAHLLDAGRERSAHRLDTRAVA</sequence>
<gene>
    <name evidence="5" type="ORF">E6W36_04050</name>
</gene>
<dbReference type="KEGG" id="hgn:E6W36_04050"/>
<evidence type="ECO:0000313" key="6">
    <source>
        <dbReference type="Proteomes" id="UP000298714"/>
    </source>
</evidence>
<evidence type="ECO:0000313" key="5">
    <source>
        <dbReference type="EMBL" id="QCI79054.1"/>
    </source>
</evidence>